<sequence length="109" mass="12605">MNSKVFNDWITGENMEMRRQGRHILLMLDNASSHGKEKKPQLSHDKVKFLLRTPPATCSRSIKASSMLSRRRLLTSMISKLETASSVKELTKEISLLDAIKWIISAWYW</sequence>
<feature type="domain" description="DDE-1" evidence="1">
    <location>
        <begin position="1"/>
        <end position="107"/>
    </location>
</feature>
<evidence type="ECO:0000313" key="3">
    <source>
        <dbReference type="Proteomes" id="UP000828390"/>
    </source>
</evidence>
<keyword evidence="3" id="KW-1185">Reference proteome</keyword>
<comment type="caution">
    <text evidence="2">The sequence shown here is derived from an EMBL/GenBank/DDBJ whole genome shotgun (WGS) entry which is preliminary data.</text>
</comment>
<dbReference type="AlphaFoldDB" id="A0A9D4CNC5"/>
<evidence type="ECO:0000259" key="1">
    <source>
        <dbReference type="Pfam" id="PF03184"/>
    </source>
</evidence>
<evidence type="ECO:0000313" key="2">
    <source>
        <dbReference type="EMBL" id="KAH3728599.1"/>
    </source>
</evidence>
<reference evidence="2" key="2">
    <citation type="submission" date="2020-11" db="EMBL/GenBank/DDBJ databases">
        <authorList>
            <person name="McCartney M.A."/>
            <person name="Auch B."/>
            <person name="Kono T."/>
            <person name="Mallez S."/>
            <person name="Becker A."/>
            <person name="Gohl D.M."/>
            <person name="Silverstein K.A.T."/>
            <person name="Koren S."/>
            <person name="Bechman K.B."/>
            <person name="Herman A."/>
            <person name="Abrahante J.E."/>
            <person name="Garbe J."/>
        </authorList>
    </citation>
    <scope>NUCLEOTIDE SEQUENCE</scope>
    <source>
        <strain evidence="2">Duluth1</strain>
        <tissue evidence="2">Whole animal</tissue>
    </source>
</reference>
<dbReference type="GO" id="GO:0003676">
    <property type="term" value="F:nucleic acid binding"/>
    <property type="evidence" value="ECO:0007669"/>
    <property type="project" value="InterPro"/>
</dbReference>
<dbReference type="Pfam" id="PF03184">
    <property type="entry name" value="DDE_1"/>
    <property type="match status" value="1"/>
</dbReference>
<accession>A0A9D4CNC5</accession>
<name>A0A9D4CNC5_DREPO</name>
<dbReference type="Proteomes" id="UP000828390">
    <property type="component" value="Unassembled WGS sequence"/>
</dbReference>
<dbReference type="EMBL" id="JAIWYP010000012">
    <property type="protein sequence ID" value="KAH3728599.1"/>
    <property type="molecule type" value="Genomic_DNA"/>
</dbReference>
<protein>
    <recommendedName>
        <fullName evidence="1">DDE-1 domain-containing protein</fullName>
    </recommendedName>
</protein>
<reference evidence="2" key="1">
    <citation type="journal article" date="2019" name="bioRxiv">
        <title>The Genome of the Zebra Mussel, Dreissena polymorpha: A Resource for Invasive Species Research.</title>
        <authorList>
            <person name="McCartney M.A."/>
            <person name="Auch B."/>
            <person name="Kono T."/>
            <person name="Mallez S."/>
            <person name="Zhang Y."/>
            <person name="Obille A."/>
            <person name="Becker A."/>
            <person name="Abrahante J.E."/>
            <person name="Garbe J."/>
            <person name="Badalamenti J.P."/>
            <person name="Herman A."/>
            <person name="Mangelson H."/>
            <person name="Liachko I."/>
            <person name="Sullivan S."/>
            <person name="Sone E.D."/>
            <person name="Koren S."/>
            <person name="Silverstein K.A.T."/>
            <person name="Beckman K.B."/>
            <person name="Gohl D.M."/>
        </authorList>
    </citation>
    <scope>NUCLEOTIDE SEQUENCE</scope>
    <source>
        <strain evidence="2">Duluth1</strain>
        <tissue evidence="2">Whole animal</tissue>
    </source>
</reference>
<proteinExistence type="predicted"/>
<organism evidence="2 3">
    <name type="scientific">Dreissena polymorpha</name>
    <name type="common">Zebra mussel</name>
    <name type="synonym">Mytilus polymorpha</name>
    <dbReference type="NCBI Taxonomy" id="45954"/>
    <lineage>
        <taxon>Eukaryota</taxon>
        <taxon>Metazoa</taxon>
        <taxon>Spiralia</taxon>
        <taxon>Lophotrochozoa</taxon>
        <taxon>Mollusca</taxon>
        <taxon>Bivalvia</taxon>
        <taxon>Autobranchia</taxon>
        <taxon>Heteroconchia</taxon>
        <taxon>Euheterodonta</taxon>
        <taxon>Imparidentia</taxon>
        <taxon>Neoheterodontei</taxon>
        <taxon>Myida</taxon>
        <taxon>Dreissenoidea</taxon>
        <taxon>Dreissenidae</taxon>
        <taxon>Dreissena</taxon>
    </lineage>
</organism>
<gene>
    <name evidence="2" type="ORF">DPMN_054557</name>
</gene>
<dbReference type="InterPro" id="IPR004875">
    <property type="entry name" value="DDE_SF_endonuclease_dom"/>
</dbReference>